<feature type="domain" description="ABC transmembrane type-1" evidence="14">
    <location>
        <begin position="75"/>
        <end position="264"/>
    </location>
</feature>
<dbReference type="RefSeq" id="WP_192762634.1">
    <property type="nucleotide sequence ID" value="NZ_JADBDZ010000001.1"/>
</dbReference>
<dbReference type="InterPro" id="IPR027417">
    <property type="entry name" value="P-loop_NTPase"/>
</dbReference>
<dbReference type="InterPro" id="IPR050388">
    <property type="entry name" value="ABC_Ni/Peptide_Import"/>
</dbReference>
<evidence type="ECO:0000256" key="5">
    <source>
        <dbReference type="ARBA" id="ARBA00022475"/>
    </source>
</evidence>
<dbReference type="PROSITE" id="PS00211">
    <property type="entry name" value="ABC_TRANSPORTER_1"/>
    <property type="match status" value="1"/>
</dbReference>
<dbReference type="Gene3D" id="3.40.50.300">
    <property type="entry name" value="P-loop containing nucleotide triphosphate hydrolases"/>
    <property type="match status" value="1"/>
</dbReference>
<dbReference type="PANTHER" id="PTHR43297">
    <property type="entry name" value="OLIGOPEPTIDE TRANSPORT ATP-BINDING PROTEIN APPD"/>
    <property type="match status" value="1"/>
</dbReference>
<evidence type="ECO:0000256" key="1">
    <source>
        <dbReference type="ARBA" id="ARBA00004141"/>
    </source>
</evidence>
<evidence type="ECO:0000313" key="15">
    <source>
        <dbReference type="EMBL" id="MBE1536622.1"/>
    </source>
</evidence>
<comment type="similarity">
    <text evidence="3">Belongs to the ABC transporter superfamily.</text>
</comment>
<sequence>MNHSLLRRAARRPAALGAGAFLLLLIAVAAAAPLVAPYDPLEQNYDALLRGPSAEHLLGTDELGRDTLSRLLFGARVALLVAFGAVGVAMVIGVPLGLLLGYLGGWWDRLGSRAMDVSDALPGMLLGFAVIAILGRGMGTLMLAIGLIFCMSFARMTRAVTLAEREKVYLDAARVAGLRTPEIMFRQVLPNLAGPLVVQAAVYMGAAIGVESALSFLGLGLEASEPSWGGMLSVAAAEQARQPFLPFPPGLAIVATVLAFNFVSDGIGDALAGGRGHAKPARRGRPRKDVPKPAVAKPAPADAAVDATVEAGAVPVLEVRDVTVELERSGTEPVPLVRDARLMVGRAEVVGLVGESGSGKSMLARAVLGLLPPATRLAAGSVRLEGREIAGMPEKALRDVRGRGVSVVFQDPMTALSPVHTIGRQLGEPLRVHFGMSKAAARVRAAELLHRVGVENPKGRLGDYPHQFSGGMAQRVAIAIALAAQPRLLIADEATSALDVTTQSQVIDLLLGLRDELDMAILMITHDLGVVAESCDRAAVMYAGEIVETGAVRELFDRPRHPYTAALLAADPSGEAEVDRLPTIPGGVPLAGEWPAGCHFANRCAFAREDCMTRPVPIVGDVRCLRAEELTLEVAER</sequence>
<dbReference type="InterPro" id="IPR000515">
    <property type="entry name" value="MetI-like"/>
</dbReference>
<keyword evidence="10 11" id="KW-0472">Membrane</keyword>
<keyword evidence="5" id="KW-1003">Cell membrane</keyword>
<comment type="similarity">
    <text evidence="11">Belongs to the binding-protein-dependent transport system permease family.</text>
</comment>
<dbReference type="Gene3D" id="1.10.3720.10">
    <property type="entry name" value="MetI-like"/>
    <property type="match status" value="1"/>
</dbReference>
<dbReference type="CDD" id="cd03257">
    <property type="entry name" value="ABC_NikE_OppD_transporters"/>
    <property type="match status" value="1"/>
</dbReference>
<dbReference type="CDD" id="cd06261">
    <property type="entry name" value="TM_PBP2"/>
    <property type="match status" value="1"/>
</dbReference>
<dbReference type="Pfam" id="PF00528">
    <property type="entry name" value="BPD_transp_1"/>
    <property type="match status" value="1"/>
</dbReference>
<evidence type="ECO:0000313" key="16">
    <source>
        <dbReference type="Proteomes" id="UP000627838"/>
    </source>
</evidence>
<comment type="subcellular location">
    <subcellularLocation>
        <location evidence="11">Cell membrane</location>
        <topology evidence="11">Multi-pass membrane protein</topology>
    </subcellularLocation>
    <subcellularLocation>
        <location evidence="2">Cell membrane</location>
        <topology evidence="2">Peripheral membrane protein</topology>
    </subcellularLocation>
    <subcellularLocation>
        <location evidence="1">Membrane</location>
        <topology evidence="1">Multi-pass membrane protein</topology>
    </subcellularLocation>
</comment>
<dbReference type="InterPro" id="IPR035906">
    <property type="entry name" value="MetI-like_sf"/>
</dbReference>
<keyword evidence="8" id="KW-0067">ATP-binding</keyword>
<dbReference type="Pfam" id="PF12911">
    <property type="entry name" value="OppC_N"/>
    <property type="match status" value="1"/>
</dbReference>
<dbReference type="InterPro" id="IPR003439">
    <property type="entry name" value="ABC_transporter-like_ATP-bd"/>
</dbReference>
<dbReference type="SMART" id="SM00382">
    <property type="entry name" value="AAA"/>
    <property type="match status" value="1"/>
</dbReference>
<dbReference type="Proteomes" id="UP000627838">
    <property type="component" value="Unassembled WGS sequence"/>
</dbReference>
<evidence type="ECO:0000256" key="6">
    <source>
        <dbReference type="ARBA" id="ARBA00022692"/>
    </source>
</evidence>
<dbReference type="PANTHER" id="PTHR43297:SF2">
    <property type="entry name" value="DIPEPTIDE TRANSPORT ATP-BINDING PROTEIN DPPD"/>
    <property type="match status" value="1"/>
</dbReference>
<dbReference type="PROSITE" id="PS50893">
    <property type="entry name" value="ABC_TRANSPORTER_2"/>
    <property type="match status" value="1"/>
</dbReference>
<accession>A0ABR9K199</accession>
<keyword evidence="6 11" id="KW-0812">Transmembrane</keyword>
<comment type="caution">
    <text evidence="15">The sequence shown here is derived from an EMBL/GenBank/DDBJ whole genome shotgun (WGS) entry which is preliminary data.</text>
</comment>
<proteinExistence type="inferred from homology"/>
<evidence type="ECO:0000259" key="13">
    <source>
        <dbReference type="PROSITE" id="PS50893"/>
    </source>
</evidence>
<dbReference type="InterPro" id="IPR013563">
    <property type="entry name" value="Oligopep_ABC_C"/>
</dbReference>
<feature type="transmembrane region" description="Helical" evidence="11">
    <location>
        <begin position="124"/>
        <end position="149"/>
    </location>
</feature>
<feature type="compositionally biased region" description="Basic residues" evidence="12">
    <location>
        <begin position="276"/>
        <end position="286"/>
    </location>
</feature>
<dbReference type="NCBIfam" id="TIGR01727">
    <property type="entry name" value="oligo_HPY"/>
    <property type="match status" value="1"/>
</dbReference>
<keyword evidence="7" id="KW-0547">Nucleotide-binding</keyword>
<evidence type="ECO:0000256" key="7">
    <source>
        <dbReference type="ARBA" id="ARBA00022741"/>
    </source>
</evidence>
<protein>
    <submittedName>
        <fullName evidence="15">Peptide/nickel transport system permease protein</fullName>
    </submittedName>
</protein>
<dbReference type="InterPro" id="IPR017871">
    <property type="entry name" value="ABC_transporter-like_CS"/>
</dbReference>
<evidence type="ECO:0000256" key="2">
    <source>
        <dbReference type="ARBA" id="ARBA00004202"/>
    </source>
</evidence>
<evidence type="ECO:0000256" key="10">
    <source>
        <dbReference type="ARBA" id="ARBA00023136"/>
    </source>
</evidence>
<evidence type="ECO:0000256" key="12">
    <source>
        <dbReference type="SAM" id="MobiDB-lite"/>
    </source>
</evidence>
<dbReference type="SUPFAM" id="SSF161098">
    <property type="entry name" value="MetI-like"/>
    <property type="match status" value="1"/>
</dbReference>
<evidence type="ECO:0000259" key="14">
    <source>
        <dbReference type="PROSITE" id="PS50928"/>
    </source>
</evidence>
<dbReference type="Pfam" id="PF00005">
    <property type="entry name" value="ABC_tran"/>
    <property type="match status" value="1"/>
</dbReference>
<evidence type="ECO:0000256" key="3">
    <source>
        <dbReference type="ARBA" id="ARBA00005417"/>
    </source>
</evidence>
<dbReference type="EMBL" id="JADBDZ010000001">
    <property type="protein sequence ID" value="MBE1536622.1"/>
    <property type="molecule type" value="Genomic_DNA"/>
</dbReference>
<keyword evidence="16" id="KW-1185">Reference proteome</keyword>
<evidence type="ECO:0000256" key="4">
    <source>
        <dbReference type="ARBA" id="ARBA00022448"/>
    </source>
</evidence>
<organism evidence="15 16">
    <name type="scientific">Actinomadura algeriensis</name>
    <dbReference type="NCBI Taxonomy" id="1679523"/>
    <lineage>
        <taxon>Bacteria</taxon>
        <taxon>Bacillati</taxon>
        <taxon>Actinomycetota</taxon>
        <taxon>Actinomycetes</taxon>
        <taxon>Streptosporangiales</taxon>
        <taxon>Thermomonosporaceae</taxon>
        <taxon>Actinomadura</taxon>
    </lineage>
</organism>
<feature type="domain" description="ABC transporter" evidence="13">
    <location>
        <begin position="317"/>
        <end position="568"/>
    </location>
</feature>
<feature type="transmembrane region" description="Helical" evidence="11">
    <location>
        <begin position="77"/>
        <end position="103"/>
    </location>
</feature>
<keyword evidence="4 11" id="KW-0813">Transport</keyword>
<dbReference type="PROSITE" id="PS50928">
    <property type="entry name" value="ABC_TM1"/>
    <property type="match status" value="1"/>
</dbReference>
<dbReference type="Pfam" id="PF08352">
    <property type="entry name" value="oligo_HPY"/>
    <property type="match status" value="1"/>
</dbReference>
<evidence type="ECO:0000256" key="11">
    <source>
        <dbReference type="RuleBase" id="RU363032"/>
    </source>
</evidence>
<keyword evidence="9 11" id="KW-1133">Transmembrane helix</keyword>
<evidence type="ECO:0000256" key="8">
    <source>
        <dbReference type="ARBA" id="ARBA00022840"/>
    </source>
</evidence>
<feature type="region of interest" description="Disordered" evidence="12">
    <location>
        <begin position="272"/>
        <end position="299"/>
    </location>
</feature>
<evidence type="ECO:0000256" key="9">
    <source>
        <dbReference type="ARBA" id="ARBA00022989"/>
    </source>
</evidence>
<dbReference type="InterPro" id="IPR003593">
    <property type="entry name" value="AAA+_ATPase"/>
</dbReference>
<reference evidence="15 16" key="1">
    <citation type="submission" date="2020-10" db="EMBL/GenBank/DDBJ databases">
        <title>Sequencing the genomes of 1000 actinobacteria strains.</title>
        <authorList>
            <person name="Klenk H.-P."/>
        </authorList>
    </citation>
    <scope>NUCLEOTIDE SEQUENCE [LARGE SCALE GENOMIC DNA]</scope>
    <source>
        <strain evidence="15 16">DSM 46744</strain>
    </source>
</reference>
<dbReference type="InterPro" id="IPR025966">
    <property type="entry name" value="OppC_N"/>
</dbReference>
<gene>
    <name evidence="15" type="ORF">H4W34_006455</name>
</gene>
<dbReference type="SUPFAM" id="SSF52540">
    <property type="entry name" value="P-loop containing nucleoside triphosphate hydrolases"/>
    <property type="match status" value="1"/>
</dbReference>
<name>A0ABR9K199_9ACTN</name>